<dbReference type="Pfam" id="PF14257">
    <property type="entry name" value="DUF4349"/>
    <property type="match status" value="1"/>
</dbReference>
<dbReference type="RefSeq" id="WP_182687403.1">
    <property type="nucleotide sequence ID" value="NZ_JACHTF010000010.1"/>
</dbReference>
<feature type="domain" description="DUF4349" evidence="3">
    <location>
        <begin position="45"/>
        <end position="251"/>
    </location>
</feature>
<feature type="transmembrane region" description="Helical" evidence="2">
    <location>
        <begin position="234"/>
        <end position="254"/>
    </location>
</feature>
<keyword evidence="5" id="KW-1185">Reference proteome</keyword>
<name>A0A7W3Y6J1_9GAMM</name>
<keyword evidence="2" id="KW-0812">Transmembrane</keyword>
<dbReference type="AlphaFoldDB" id="A0A7W3Y6J1"/>
<feature type="coiled-coil region" evidence="1">
    <location>
        <begin position="135"/>
        <end position="190"/>
    </location>
</feature>
<proteinExistence type="predicted"/>
<evidence type="ECO:0000313" key="4">
    <source>
        <dbReference type="EMBL" id="MBB1060976.1"/>
    </source>
</evidence>
<evidence type="ECO:0000313" key="5">
    <source>
        <dbReference type="Proteomes" id="UP000523196"/>
    </source>
</evidence>
<keyword evidence="2" id="KW-1133">Transmembrane helix</keyword>
<keyword evidence="1" id="KW-0175">Coiled coil</keyword>
<accession>A0A7W3Y6J1</accession>
<evidence type="ECO:0000256" key="1">
    <source>
        <dbReference type="SAM" id="Coils"/>
    </source>
</evidence>
<protein>
    <submittedName>
        <fullName evidence="4">DUF4349 domain-containing protein</fullName>
    </submittedName>
</protein>
<evidence type="ECO:0000259" key="3">
    <source>
        <dbReference type="Pfam" id="PF14257"/>
    </source>
</evidence>
<dbReference type="Proteomes" id="UP000523196">
    <property type="component" value="Unassembled WGS sequence"/>
</dbReference>
<comment type="caution">
    <text evidence="4">The sequence shown here is derived from an EMBL/GenBank/DDBJ whole genome shotgun (WGS) entry which is preliminary data.</text>
</comment>
<evidence type="ECO:0000256" key="2">
    <source>
        <dbReference type="SAM" id="Phobius"/>
    </source>
</evidence>
<keyword evidence="2" id="KW-0472">Membrane</keyword>
<organism evidence="4 5">
    <name type="scientific">Marilutibacter spongiae</name>
    <dbReference type="NCBI Taxonomy" id="2025720"/>
    <lineage>
        <taxon>Bacteria</taxon>
        <taxon>Pseudomonadati</taxon>
        <taxon>Pseudomonadota</taxon>
        <taxon>Gammaproteobacteria</taxon>
        <taxon>Lysobacterales</taxon>
        <taxon>Lysobacteraceae</taxon>
        <taxon>Marilutibacter</taxon>
    </lineage>
</organism>
<dbReference type="InterPro" id="IPR025645">
    <property type="entry name" value="DUF4349"/>
</dbReference>
<dbReference type="PROSITE" id="PS51257">
    <property type="entry name" value="PROKAR_LIPOPROTEIN"/>
    <property type="match status" value="1"/>
</dbReference>
<reference evidence="4 5" key="1">
    <citation type="submission" date="2020-08" db="EMBL/GenBank/DDBJ databases">
        <authorList>
            <person name="Xu S."/>
            <person name="Li A."/>
        </authorList>
    </citation>
    <scope>NUCLEOTIDE SEQUENCE [LARGE SCALE GENOMIC DNA]</scope>
    <source>
        <strain evidence="4 5">119BY6-57</strain>
    </source>
</reference>
<dbReference type="EMBL" id="JACHTF010000010">
    <property type="protein sequence ID" value="MBB1060976.1"/>
    <property type="molecule type" value="Genomic_DNA"/>
</dbReference>
<sequence length="267" mass="28454">MRQPLGPVFLLAAVLFATTACNKRVSEAGGPVARPSLEAPTGAMLAYEHSVEVELPADGIALRLAELQAACTSGTHGRCHVLDVGQQGGDHPRGDLTVRIEPRGVEPMIALAAGGGELGARRTHAEDLATVVQDNARLLERLKREHAQLEAFQKRDDLDVAGMIALSAQMAEVEARLQQAEQEAAGHALRIETQKLSFALHPPAGTSGRNEIAAALRDFGATLALGTAWTIRSAAFLIPLGLLAAALVGAWKWWRRRRAPGRGQMPK</sequence>
<gene>
    <name evidence="4" type="ORF">H4F98_10355</name>
</gene>